<name>A0A9D2HRN1_9BACE</name>
<accession>A0A9D2HRN1</accession>
<organism evidence="1 2">
    <name type="scientific">Candidatus Bacteroides intestinavium</name>
    <dbReference type="NCBI Taxonomy" id="2838469"/>
    <lineage>
        <taxon>Bacteria</taxon>
        <taxon>Pseudomonadati</taxon>
        <taxon>Bacteroidota</taxon>
        <taxon>Bacteroidia</taxon>
        <taxon>Bacteroidales</taxon>
        <taxon>Bacteroidaceae</taxon>
        <taxon>Bacteroides</taxon>
    </lineage>
</organism>
<gene>
    <name evidence="1" type="ORF">H9785_09655</name>
</gene>
<protein>
    <submittedName>
        <fullName evidence="1">C-GCAxxG-C-C family protein</fullName>
    </submittedName>
</protein>
<comment type="caution">
    <text evidence="1">The sequence shown here is derived from an EMBL/GenBank/DDBJ whole genome shotgun (WGS) entry which is preliminary data.</text>
</comment>
<dbReference type="InterPro" id="IPR010181">
    <property type="entry name" value="CGCAxxGCC_motif"/>
</dbReference>
<sequence length="168" mass="18739">MTNEERIKQAVDNFMSGFNCSQSVVSAFADEYGFTREQALRMAASFGAGIGRMRLTCGAVCGMLMLAGLEHCALEGSDRKSKSENYALARRLAAEFQRRNGSITCRELLGLRKAEHSAEASERTPEYYATRPCARMIESAARIWVDYKEGRLPEEDKDSFSPMQQTGK</sequence>
<reference evidence="1" key="1">
    <citation type="journal article" date="2021" name="PeerJ">
        <title>Extensive microbial diversity within the chicken gut microbiome revealed by metagenomics and culture.</title>
        <authorList>
            <person name="Gilroy R."/>
            <person name="Ravi A."/>
            <person name="Getino M."/>
            <person name="Pursley I."/>
            <person name="Horton D.L."/>
            <person name="Alikhan N.F."/>
            <person name="Baker D."/>
            <person name="Gharbi K."/>
            <person name="Hall N."/>
            <person name="Watson M."/>
            <person name="Adriaenssens E.M."/>
            <person name="Foster-Nyarko E."/>
            <person name="Jarju S."/>
            <person name="Secka A."/>
            <person name="Antonio M."/>
            <person name="Oren A."/>
            <person name="Chaudhuri R.R."/>
            <person name="La Ragione R."/>
            <person name="Hildebrand F."/>
            <person name="Pallen M.J."/>
        </authorList>
    </citation>
    <scope>NUCLEOTIDE SEQUENCE</scope>
    <source>
        <strain evidence="1">ChiHecec1B25-7008</strain>
    </source>
</reference>
<dbReference type="NCBIfam" id="TIGR01909">
    <property type="entry name" value="C_GCAxxG_C_C"/>
    <property type="match status" value="1"/>
</dbReference>
<dbReference type="Proteomes" id="UP000823860">
    <property type="component" value="Unassembled WGS sequence"/>
</dbReference>
<reference evidence="1" key="2">
    <citation type="submission" date="2021-04" db="EMBL/GenBank/DDBJ databases">
        <authorList>
            <person name="Gilroy R."/>
        </authorList>
    </citation>
    <scope>NUCLEOTIDE SEQUENCE</scope>
    <source>
        <strain evidence="1">ChiHecec1B25-7008</strain>
    </source>
</reference>
<dbReference type="EMBL" id="DWZE01000120">
    <property type="protein sequence ID" value="HJA84220.1"/>
    <property type="molecule type" value="Genomic_DNA"/>
</dbReference>
<dbReference type="Pfam" id="PF09719">
    <property type="entry name" value="C_GCAxxG_C_C"/>
    <property type="match status" value="1"/>
</dbReference>
<proteinExistence type="predicted"/>
<dbReference type="AlphaFoldDB" id="A0A9D2HRN1"/>
<evidence type="ECO:0000313" key="2">
    <source>
        <dbReference type="Proteomes" id="UP000823860"/>
    </source>
</evidence>
<evidence type="ECO:0000313" key="1">
    <source>
        <dbReference type="EMBL" id="HJA84220.1"/>
    </source>
</evidence>